<keyword evidence="1" id="KW-0812">Transmembrane</keyword>
<organism evidence="2 3">
    <name type="scientific">Berkelbacteria bacterium GW2011_GWA1_36_9</name>
    <dbReference type="NCBI Taxonomy" id="1618331"/>
    <lineage>
        <taxon>Bacteria</taxon>
        <taxon>Candidatus Berkelbacteria</taxon>
    </lineage>
</organism>
<protein>
    <submittedName>
        <fullName evidence="2">Uncharacterized protein</fullName>
    </submittedName>
</protein>
<gene>
    <name evidence="2" type="ORF">US31_C0004G0004</name>
</gene>
<feature type="transmembrane region" description="Helical" evidence="1">
    <location>
        <begin position="34"/>
        <end position="54"/>
    </location>
</feature>
<keyword evidence="1" id="KW-1133">Transmembrane helix</keyword>
<accession>A0A0G0FKU8</accession>
<keyword evidence="1" id="KW-0472">Membrane</keyword>
<comment type="caution">
    <text evidence="2">The sequence shown here is derived from an EMBL/GenBank/DDBJ whole genome shotgun (WGS) entry which is preliminary data.</text>
</comment>
<evidence type="ECO:0000313" key="3">
    <source>
        <dbReference type="Proteomes" id="UP000034508"/>
    </source>
</evidence>
<reference evidence="2 3" key="1">
    <citation type="journal article" date="2015" name="Nature">
        <title>rRNA introns, odd ribosomes, and small enigmatic genomes across a large radiation of phyla.</title>
        <authorList>
            <person name="Brown C.T."/>
            <person name="Hug L.A."/>
            <person name="Thomas B.C."/>
            <person name="Sharon I."/>
            <person name="Castelle C.J."/>
            <person name="Singh A."/>
            <person name="Wilkins M.J."/>
            <person name="Williams K.H."/>
            <person name="Banfield J.F."/>
        </authorList>
    </citation>
    <scope>NUCLEOTIDE SEQUENCE [LARGE SCALE GENOMIC DNA]</scope>
</reference>
<sequence>MKFFLHNLYIPLVALVDMKKVVWANKSNGQLCVTIPNLIFFLITYLFVSLNMMFR</sequence>
<evidence type="ECO:0000256" key="1">
    <source>
        <dbReference type="SAM" id="Phobius"/>
    </source>
</evidence>
<proteinExistence type="predicted"/>
<evidence type="ECO:0000313" key="2">
    <source>
        <dbReference type="EMBL" id="KKQ18442.1"/>
    </source>
</evidence>
<dbReference type="Proteomes" id="UP000034508">
    <property type="component" value="Unassembled WGS sequence"/>
</dbReference>
<name>A0A0G0FKU8_9BACT</name>
<dbReference type="AlphaFoldDB" id="A0A0G0FKU8"/>
<dbReference type="EMBL" id="LBSM01000004">
    <property type="protein sequence ID" value="KKQ18442.1"/>
    <property type="molecule type" value="Genomic_DNA"/>
</dbReference>